<dbReference type="RefSeq" id="WP_338446673.1">
    <property type="nucleotide sequence ID" value="NZ_CP144918.1"/>
</dbReference>
<dbReference type="PANTHER" id="PTHR39336">
    <property type="entry name" value="PYRIDOXAMINE PHOSPHATE OXIDASE FAMILY PROTEIN (AFU_ORTHOLOGUE AFUA_6G11440)"/>
    <property type="match status" value="1"/>
</dbReference>
<organism evidence="3 4">
    <name type="scientific">Pelagerythrobacter marensis</name>
    <dbReference type="NCBI Taxonomy" id="543877"/>
    <lineage>
        <taxon>Bacteria</taxon>
        <taxon>Pseudomonadati</taxon>
        <taxon>Pseudomonadota</taxon>
        <taxon>Alphaproteobacteria</taxon>
        <taxon>Sphingomonadales</taxon>
        <taxon>Erythrobacteraceae</taxon>
        <taxon>Pelagerythrobacter</taxon>
    </lineage>
</organism>
<dbReference type="SUPFAM" id="SSF50475">
    <property type="entry name" value="FMN-binding split barrel"/>
    <property type="match status" value="1"/>
</dbReference>
<feature type="domain" description="Pyridoxamine 5'-phosphate oxidase N-terminal" evidence="2">
    <location>
        <begin position="8"/>
        <end position="136"/>
    </location>
</feature>
<dbReference type="GO" id="GO:0004733">
    <property type="term" value="F:pyridoxamine phosphate oxidase activity"/>
    <property type="evidence" value="ECO:0007669"/>
    <property type="project" value="UniProtKB-EC"/>
</dbReference>
<dbReference type="Proteomes" id="UP001335183">
    <property type="component" value="Chromosome"/>
</dbReference>
<reference evidence="3 4" key="1">
    <citation type="submission" date="2024-02" db="EMBL/GenBank/DDBJ databases">
        <title>The whole genome sequence of five bacterial samples isolated from Abu Dhabi Sabkha-shore region.</title>
        <authorList>
            <person name="Sudalaimuthuasari N."/>
            <person name="Sarfraz B."/>
            <person name="Tuyisabe J.D."/>
            <person name="Mugisha Ntwali L.D.M."/>
            <person name="Ali A.I.A.A."/>
            <person name="Almansoori S.Z.A."/>
            <person name="Alajami H.S.A."/>
            <person name="Almeqbaali A.A.S."/>
            <person name="Kundu B."/>
            <person name="Saeed E.E."/>
            <person name="Sukumarinath V."/>
            <person name="Mishra A.K."/>
            <person name="Hazzouri K.M."/>
            <person name="Almaskari R."/>
            <person name="Sharma A.K."/>
            <person name="Amiri K.M.A."/>
        </authorList>
    </citation>
    <scope>NUCLEOTIDE SEQUENCE [LARGE SCALE GENOMIC DNA]</scope>
    <source>
        <strain evidence="4">kcgeb_sd</strain>
    </source>
</reference>
<dbReference type="EMBL" id="CP144918">
    <property type="protein sequence ID" value="WWA47785.1"/>
    <property type="molecule type" value="Genomic_DNA"/>
</dbReference>
<proteinExistence type="predicted"/>
<dbReference type="Gene3D" id="2.30.110.10">
    <property type="entry name" value="Electron Transport, Fmn-binding Protein, Chain A"/>
    <property type="match status" value="1"/>
</dbReference>
<evidence type="ECO:0000259" key="2">
    <source>
        <dbReference type="Pfam" id="PF01243"/>
    </source>
</evidence>
<dbReference type="Pfam" id="PF01243">
    <property type="entry name" value="PNPOx_N"/>
    <property type="match status" value="1"/>
</dbReference>
<sequence length="196" mass="21516">MADFTETLTDAHIAMIAKQPVFFVATAAEGARINLSPKGLDSFRVLSPDRVGYLDLGGSGNETNAHLLADDNGKGGRITVMFCNFEQPALILRIYGRGRPVLPADPEWDELAARFTLMPGTRQIFDIAVESVQTSCGWGVPLMAFEKPRPTLIKYHAQADPRTWAEKTGRRTRSIDGLPTRPTDRYIAGEPGTDRA</sequence>
<evidence type="ECO:0000313" key="3">
    <source>
        <dbReference type="EMBL" id="WWA47785.1"/>
    </source>
</evidence>
<feature type="region of interest" description="Disordered" evidence="1">
    <location>
        <begin position="164"/>
        <end position="196"/>
    </location>
</feature>
<name>A0ABZ2D414_9SPHN</name>
<dbReference type="InterPro" id="IPR012349">
    <property type="entry name" value="Split_barrel_FMN-bd"/>
</dbReference>
<dbReference type="InterPro" id="IPR011576">
    <property type="entry name" value="Pyridox_Oxase_N"/>
</dbReference>
<gene>
    <name evidence="3" type="ORF">V5F89_02420</name>
</gene>
<evidence type="ECO:0000313" key="4">
    <source>
        <dbReference type="Proteomes" id="UP001335183"/>
    </source>
</evidence>
<accession>A0ABZ2D414</accession>
<protein>
    <submittedName>
        <fullName evidence="3">Pyridoxamine 5'-phosphate oxidase family protein</fullName>
        <ecNumber evidence="3">1.-.-.-</ecNumber>
        <ecNumber evidence="3">1.4.3.5</ecNumber>
    </submittedName>
</protein>
<dbReference type="EC" id="1.4.3.5" evidence="3"/>
<dbReference type="PANTHER" id="PTHR39336:SF1">
    <property type="entry name" value="PYRIDOXAMINE PHOSPHATE OXIDASE FAMILY PROTEIN (AFU_ORTHOLOGUE AFUA_6G11440)"/>
    <property type="match status" value="1"/>
</dbReference>
<dbReference type="EC" id="1.-.-.-" evidence="3"/>
<keyword evidence="4" id="KW-1185">Reference proteome</keyword>
<evidence type="ECO:0000256" key="1">
    <source>
        <dbReference type="SAM" id="MobiDB-lite"/>
    </source>
</evidence>
<keyword evidence="3" id="KW-0560">Oxidoreductase</keyword>